<gene>
    <name evidence="2" type="ORF">WG900_16140</name>
</gene>
<evidence type="ECO:0000313" key="3">
    <source>
        <dbReference type="Proteomes" id="UP001379235"/>
    </source>
</evidence>
<feature type="transmembrane region" description="Helical" evidence="1">
    <location>
        <begin position="72"/>
        <end position="92"/>
    </location>
</feature>
<evidence type="ECO:0000256" key="1">
    <source>
        <dbReference type="SAM" id="Phobius"/>
    </source>
</evidence>
<organism evidence="2 3">
    <name type="scientific">Novosphingobium aquae</name>
    <dbReference type="NCBI Taxonomy" id="3133435"/>
    <lineage>
        <taxon>Bacteria</taxon>
        <taxon>Pseudomonadati</taxon>
        <taxon>Pseudomonadota</taxon>
        <taxon>Alphaproteobacteria</taxon>
        <taxon>Sphingomonadales</taxon>
        <taxon>Sphingomonadaceae</taxon>
        <taxon>Novosphingobium</taxon>
    </lineage>
</organism>
<proteinExistence type="predicted"/>
<accession>A0ABU8SBU8</accession>
<dbReference type="RefSeq" id="WP_339968710.1">
    <property type="nucleotide sequence ID" value="NZ_JBBHJY010000009.1"/>
</dbReference>
<evidence type="ECO:0000313" key="2">
    <source>
        <dbReference type="EMBL" id="MEJ6011446.1"/>
    </source>
</evidence>
<comment type="caution">
    <text evidence="2">The sequence shown here is derived from an EMBL/GenBank/DDBJ whole genome shotgun (WGS) entry which is preliminary data.</text>
</comment>
<reference evidence="2 3" key="1">
    <citation type="submission" date="2024-03" db="EMBL/GenBank/DDBJ databases">
        <authorList>
            <person name="Jo J.-H."/>
        </authorList>
    </citation>
    <scope>NUCLEOTIDE SEQUENCE [LARGE SCALE GENOMIC DNA]</scope>
    <source>
        <strain evidence="2 3">AS3R-12</strain>
    </source>
</reference>
<dbReference type="EMBL" id="JBBHJY010000009">
    <property type="protein sequence ID" value="MEJ6011446.1"/>
    <property type="molecule type" value="Genomic_DNA"/>
</dbReference>
<keyword evidence="1" id="KW-0812">Transmembrane</keyword>
<keyword evidence="1" id="KW-0472">Membrane</keyword>
<keyword evidence="3" id="KW-1185">Reference proteome</keyword>
<keyword evidence="1" id="KW-1133">Transmembrane helix</keyword>
<dbReference type="Proteomes" id="UP001379235">
    <property type="component" value="Unassembled WGS sequence"/>
</dbReference>
<name>A0ABU8SBU8_9SPHN</name>
<protein>
    <submittedName>
        <fullName evidence="2">Uncharacterized protein</fullName>
    </submittedName>
</protein>
<sequence length="95" mass="10843">MPPESNYSIKEVLELLLKPIENAIIDLKRTVEGQELKTEKRFLAFDKELNELRKEVERLNSGLATVKNDSKWYKQIGTWVLATGVAIVTALIKSK</sequence>